<protein>
    <submittedName>
        <fullName evidence="1">Uncharacterized protein</fullName>
    </submittedName>
</protein>
<evidence type="ECO:0000313" key="1">
    <source>
        <dbReference type="EMBL" id="KAI3376120.1"/>
    </source>
</evidence>
<evidence type="ECO:0000313" key="2">
    <source>
        <dbReference type="Proteomes" id="UP000831701"/>
    </source>
</evidence>
<reference evidence="1" key="1">
    <citation type="submission" date="2022-04" db="EMBL/GenBank/DDBJ databases">
        <title>Jade perch genome.</title>
        <authorList>
            <person name="Chao B."/>
        </authorList>
    </citation>
    <scope>NUCLEOTIDE SEQUENCE</scope>
    <source>
        <strain evidence="1">CB-2022</strain>
    </source>
</reference>
<sequence>MSLGWPGNAFGIRGPPEELEEVSGKKKVQFDKDVLREGRIRLHVSRLRTDDSGLYLCEVSTNYGVRYGECRLIVSGKLIHWKMYLHKDKIR</sequence>
<name>A0ACB8X8B4_9TELE</name>
<dbReference type="Proteomes" id="UP000831701">
    <property type="component" value="Chromosome 2"/>
</dbReference>
<gene>
    <name evidence="1" type="ORF">L3Q82_016644</name>
</gene>
<accession>A0ACB8X8B4</accession>
<keyword evidence="2" id="KW-1185">Reference proteome</keyword>
<dbReference type="EMBL" id="CM041532">
    <property type="protein sequence ID" value="KAI3376120.1"/>
    <property type="molecule type" value="Genomic_DNA"/>
</dbReference>
<comment type="caution">
    <text evidence="1">The sequence shown here is derived from an EMBL/GenBank/DDBJ whole genome shotgun (WGS) entry which is preliminary data.</text>
</comment>
<organism evidence="1 2">
    <name type="scientific">Scortum barcoo</name>
    <name type="common">barcoo grunter</name>
    <dbReference type="NCBI Taxonomy" id="214431"/>
    <lineage>
        <taxon>Eukaryota</taxon>
        <taxon>Metazoa</taxon>
        <taxon>Chordata</taxon>
        <taxon>Craniata</taxon>
        <taxon>Vertebrata</taxon>
        <taxon>Euteleostomi</taxon>
        <taxon>Actinopterygii</taxon>
        <taxon>Neopterygii</taxon>
        <taxon>Teleostei</taxon>
        <taxon>Neoteleostei</taxon>
        <taxon>Acanthomorphata</taxon>
        <taxon>Eupercaria</taxon>
        <taxon>Centrarchiformes</taxon>
        <taxon>Terapontoidei</taxon>
        <taxon>Terapontidae</taxon>
        <taxon>Scortum</taxon>
    </lineage>
</organism>
<proteinExistence type="predicted"/>